<dbReference type="InterPro" id="IPR011057">
    <property type="entry name" value="Mss4-like_sf"/>
</dbReference>
<evidence type="ECO:0000313" key="6">
    <source>
        <dbReference type="EMBL" id="OAI15341.1"/>
    </source>
</evidence>
<dbReference type="EMBL" id="LUUK01000193">
    <property type="protein sequence ID" value="OAI15341.1"/>
    <property type="molecule type" value="Genomic_DNA"/>
</dbReference>
<keyword evidence="7" id="KW-1185">Reference proteome</keyword>
<evidence type="ECO:0000313" key="7">
    <source>
        <dbReference type="Proteomes" id="UP000077628"/>
    </source>
</evidence>
<dbReference type="InterPro" id="IPR006913">
    <property type="entry name" value="CENP-V/GFA"/>
</dbReference>
<evidence type="ECO:0000256" key="2">
    <source>
        <dbReference type="ARBA" id="ARBA00022723"/>
    </source>
</evidence>
<accession>A0A177NBX3</accession>
<evidence type="ECO:0000256" key="4">
    <source>
        <dbReference type="ARBA" id="ARBA00023239"/>
    </source>
</evidence>
<keyword evidence="2" id="KW-0479">Metal-binding</keyword>
<dbReference type="GO" id="GO:0016846">
    <property type="term" value="F:carbon-sulfur lyase activity"/>
    <property type="evidence" value="ECO:0007669"/>
    <property type="project" value="InterPro"/>
</dbReference>
<dbReference type="PROSITE" id="PS51891">
    <property type="entry name" value="CENP_V_GFA"/>
    <property type="match status" value="1"/>
</dbReference>
<dbReference type="Pfam" id="PF04828">
    <property type="entry name" value="GFA"/>
    <property type="match status" value="1"/>
</dbReference>
<keyword evidence="4" id="KW-0456">Lyase</keyword>
<dbReference type="OrthoDB" id="9786619at2"/>
<organism evidence="6 7">
    <name type="scientific">Methylomonas koyamae</name>
    <dbReference type="NCBI Taxonomy" id="702114"/>
    <lineage>
        <taxon>Bacteria</taxon>
        <taxon>Pseudomonadati</taxon>
        <taxon>Pseudomonadota</taxon>
        <taxon>Gammaproteobacteria</taxon>
        <taxon>Methylococcales</taxon>
        <taxon>Methylococcaceae</taxon>
        <taxon>Methylomonas</taxon>
    </lineage>
</organism>
<dbReference type="GO" id="GO:0046872">
    <property type="term" value="F:metal ion binding"/>
    <property type="evidence" value="ECO:0007669"/>
    <property type="project" value="UniProtKB-KW"/>
</dbReference>
<dbReference type="Gene3D" id="3.90.1590.10">
    <property type="entry name" value="glutathione-dependent formaldehyde- activating enzyme (gfa)"/>
    <property type="match status" value="1"/>
</dbReference>
<dbReference type="SUPFAM" id="SSF51316">
    <property type="entry name" value="Mss4-like"/>
    <property type="match status" value="1"/>
</dbReference>
<comment type="caution">
    <text evidence="6">The sequence shown here is derived from an EMBL/GenBank/DDBJ whole genome shotgun (WGS) entry which is preliminary data.</text>
</comment>
<reference evidence="7" key="1">
    <citation type="submission" date="2016-03" db="EMBL/GenBank/DDBJ databases">
        <authorList>
            <person name="Heylen K."/>
            <person name="De Vos P."/>
            <person name="Vekeman B."/>
        </authorList>
    </citation>
    <scope>NUCLEOTIDE SEQUENCE [LARGE SCALE GENOMIC DNA]</scope>
    <source>
        <strain evidence="7">R-45383</strain>
    </source>
</reference>
<dbReference type="STRING" id="702114.A1355_10640"/>
<dbReference type="AlphaFoldDB" id="A0A177NBX3"/>
<dbReference type="Proteomes" id="UP000077628">
    <property type="component" value="Unassembled WGS sequence"/>
</dbReference>
<protein>
    <recommendedName>
        <fullName evidence="5">CENP-V/GFA domain-containing protein</fullName>
    </recommendedName>
</protein>
<dbReference type="RefSeq" id="WP_064030624.1">
    <property type="nucleotide sequence ID" value="NZ_LUUK01000193.1"/>
</dbReference>
<evidence type="ECO:0000259" key="5">
    <source>
        <dbReference type="PROSITE" id="PS51891"/>
    </source>
</evidence>
<evidence type="ECO:0000256" key="1">
    <source>
        <dbReference type="ARBA" id="ARBA00005495"/>
    </source>
</evidence>
<keyword evidence="3" id="KW-0862">Zinc</keyword>
<dbReference type="PANTHER" id="PTHR33337:SF40">
    <property type="entry name" value="CENP-V_GFA DOMAIN-CONTAINING PROTEIN-RELATED"/>
    <property type="match status" value="1"/>
</dbReference>
<proteinExistence type="inferred from homology"/>
<name>A0A177NBX3_9GAMM</name>
<sequence>MSQFKGSCTCGAIRYELQTEPRLSFLCQCRQCQRITGTGHSAEFVASEKDTDISGELKFYELTADSGNTVTSGFCPTCGNPVLKKSSGYPGMLFFHAATLDNPTVFQPQTVFWGVSHQPWDYVNPDLELKQRT</sequence>
<gene>
    <name evidence="6" type="ORF">A1355_10640</name>
</gene>
<evidence type="ECO:0000256" key="3">
    <source>
        <dbReference type="ARBA" id="ARBA00022833"/>
    </source>
</evidence>
<comment type="similarity">
    <text evidence="1">Belongs to the Gfa family.</text>
</comment>
<dbReference type="PANTHER" id="PTHR33337">
    <property type="entry name" value="GFA DOMAIN-CONTAINING PROTEIN"/>
    <property type="match status" value="1"/>
</dbReference>
<feature type="domain" description="CENP-V/GFA" evidence="5">
    <location>
        <begin position="4"/>
        <end position="121"/>
    </location>
</feature>